<dbReference type="Proteomes" id="UP001283361">
    <property type="component" value="Unassembled WGS sequence"/>
</dbReference>
<protein>
    <submittedName>
        <fullName evidence="2">Uncharacterized protein</fullName>
    </submittedName>
</protein>
<accession>A0AAE0YZA1</accession>
<proteinExistence type="predicted"/>
<evidence type="ECO:0000313" key="2">
    <source>
        <dbReference type="EMBL" id="KAK3759998.1"/>
    </source>
</evidence>
<organism evidence="2 3">
    <name type="scientific">Elysia crispata</name>
    <name type="common">lettuce slug</name>
    <dbReference type="NCBI Taxonomy" id="231223"/>
    <lineage>
        <taxon>Eukaryota</taxon>
        <taxon>Metazoa</taxon>
        <taxon>Spiralia</taxon>
        <taxon>Lophotrochozoa</taxon>
        <taxon>Mollusca</taxon>
        <taxon>Gastropoda</taxon>
        <taxon>Heterobranchia</taxon>
        <taxon>Euthyneura</taxon>
        <taxon>Panpulmonata</taxon>
        <taxon>Sacoglossa</taxon>
        <taxon>Placobranchoidea</taxon>
        <taxon>Plakobranchidae</taxon>
        <taxon>Elysia</taxon>
    </lineage>
</organism>
<gene>
    <name evidence="2" type="ORF">RRG08_048741</name>
</gene>
<reference evidence="2" key="1">
    <citation type="journal article" date="2023" name="G3 (Bethesda)">
        <title>A reference genome for the long-term kleptoplast-retaining sea slug Elysia crispata morphotype clarki.</title>
        <authorList>
            <person name="Eastman K.E."/>
            <person name="Pendleton A.L."/>
            <person name="Shaikh M.A."/>
            <person name="Suttiyut T."/>
            <person name="Ogas R."/>
            <person name="Tomko P."/>
            <person name="Gavelis G."/>
            <person name="Widhalm J.R."/>
            <person name="Wisecaver J.H."/>
        </authorList>
    </citation>
    <scope>NUCLEOTIDE SEQUENCE</scope>
    <source>
        <strain evidence="2">ECLA1</strain>
    </source>
</reference>
<feature type="region of interest" description="Disordered" evidence="1">
    <location>
        <begin position="36"/>
        <end position="71"/>
    </location>
</feature>
<name>A0AAE0YZA1_9GAST</name>
<comment type="caution">
    <text evidence="2">The sequence shown here is derived from an EMBL/GenBank/DDBJ whole genome shotgun (WGS) entry which is preliminary data.</text>
</comment>
<dbReference type="AlphaFoldDB" id="A0AAE0YZA1"/>
<dbReference type="EMBL" id="JAWDGP010005048">
    <property type="protein sequence ID" value="KAK3759998.1"/>
    <property type="molecule type" value="Genomic_DNA"/>
</dbReference>
<keyword evidence="3" id="KW-1185">Reference proteome</keyword>
<evidence type="ECO:0000256" key="1">
    <source>
        <dbReference type="SAM" id="MobiDB-lite"/>
    </source>
</evidence>
<sequence>MALKEIPFEVIFRQRCLRLKGARLRMKFHSQSLIEDAVGQTEEGEAPPHYTSQRTTPERVRSPALGPSEPE</sequence>
<evidence type="ECO:0000313" key="3">
    <source>
        <dbReference type="Proteomes" id="UP001283361"/>
    </source>
</evidence>